<dbReference type="Gene3D" id="2.120.10.100">
    <property type="entry name" value="Apyrase"/>
    <property type="match status" value="1"/>
</dbReference>
<dbReference type="GO" id="GO:0004382">
    <property type="term" value="F:GDP phosphatase activity"/>
    <property type="evidence" value="ECO:0007669"/>
    <property type="project" value="TreeGrafter"/>
</dbReference>
<proteinExistence type="inferred from homology"/>
<dbReference type="PANTHER" id="PTHR13023">
    <property type="entry name" value="APYRASE"/>
    <property type="match status" value="1"/>
</dbReference>
<evidence type="ECO:0000313" key="8">
    <source>
        <dbReference type="EMBL" id="VVC34229.1"/>
    </source>
</evidence>
<feature type="binding site" evidence="6">
    <location>
        <position position="115"/>
    </location>
    <ligand>
        <name>Ca(2+)</name>
        <dbReference type="ChEBI" id="CHEBI:29108"/>
    </ligand>
</feature>
<evidence type="ECO:0000256" key="5">
    <source>
        <dbReference type="ARBA" id="ARBA00025738"/>
    </source>
</evidence>
<name>A0A5E4MW00_9HEMI</name>
<feature type="chain" id="PRO_5022939154" evidence="7">
    <location>
        <begin position="20"/>
        <end position="365"/>
    </location>
</feature>
<keyword evidence="3" id="KW-0378">Hydrolase</keyword>
<dbReference type="GO" id="GO:0045134">
    <property type="term" value="F:UDP phosphatase activity"/>
    <property type="evidence" value="ECO:0007669"/>
    <property type="project" value="TreeGrafter"/>
</dbReference>
<dbReference type="EMBL" id="CABPRJ010000988">
    <property type="protein sequence ID" value="VVC34229.1"/>
    <property type="molecule type" value="Genomic_DNA"/>
</dbReference>
<dbReference type="GO" id="GO:0005509">
    <property type="term" value="F:calcium ion binding"/>
    <property type="evidence" value="ECO:0007669"/>
    <property type="project" value="InterPro"/>
</dbReference>
<feature type="binding site" evidence="6">
    <location>
        <position position="116"/>
    </location>
    <ligand>
        <name>Ca(2+)</name>
        <dbReference type="ChEBI" id="CHEBI:29108"/>
    </ligand>
</feature>
<dbReference type="InterPro" id="IPR036258">
    <property type="entry name" value="Apyrase_sf"/>
</dbReference>
<feature type="binding site" evidence="6">
    <location>
        <position position="244"/>
    </location>
    <ligand>
        <name>Ca(2+)</name>
        <dbReference type="ChEBI" id="CHEBI:29108"/>
    </ligand>
</feature>
<dbReference type="GO" id="GO:0030166">
    <property type="term" value="P:proteoglycan biosynthetic process"/>
    <property type="evidence" value="ECO:0007669"/>
    <property type="project" value="TreeGrafter"/>
</dbReference>
<keyword evidence="2 6" id="KW-0479">Metal-binding</keyword>
<evidence type="ECO:0000256" key="6">
    <source>
        <dbReference type="PIRSR" id="PIRSR609283-1"/>
    </source>
</evidence>
<dbReference type="AlphaFoldDB" id="A0A5E4MW00"/>
<feature type="binding site" evidence="6">
    <location>
        <position position="187"/>
    </location>
    <ligand>
        <name>Ca(2+)</name>
        <dbReference type="ChEBI" id="CHEBI:29108"/>
    </ligand>
</feature>
<dbReference type="InterPro" id="IPR009283">
    <property type="entry name" value="Apyrase"/>
</dbReference>
<comment type="similarity">
    <text evidence="5">Belongs to the apyrase family.</text>
</comment>
<dbReference type="OrthoDB" id="25028at2759"/>
<evidence type="ECO:0000256" key="7">
    <source>
        <dbReference type="SAM" id="SignalP"/>
    </source>
</evidence>
<organism evidence="8 9">
    <name type="scientific">Cinara cedri</name>
    <dbReference type="NCBI Taxonomy" id="506608"/>
    <lineage>
        <taxon>Eukaryota</taxon>
        <taxon>Metazoa</taxon>
        <taxon>Ecdysozoa</taxon>
        <taxon>Arthropoda</taxon>
        <taxon>Hexapoda</taxon>
        <taxon>Insecta</taxon>
        <taxon>Pterygota</taxon>
        <taxon>Neoptera</taxon>
        <taxon>Paraneoptera</taxon>
        <taxon>Hemiptera</taxon>
        <taxon>Sternorrhyncha</taxon>
        <taxon>Aphidomorpha</taxon>
        <taxon>Aphidoidea</taxon>
        <taxon>Aphididae</taxon>
        <taxon>Lachninae</taxon>
        <taxon>Cinara</taxon>
    </lineage>
</organism>
<dbReference type="Pfam" id="PF06079">
    <property type="entry name" value="Apyrase"/>
    <property type="match status" value="1"/>
</dbReference>
<keyword evidence="7" id="KW-0732">Signal</keyword>
<comment type="cofactor">
    <cofactor evidence="1 6">
        <name>Ca(2+)</name>
        <dbReference type="ChEBI" id="CHEBI:29108"/>
    </cofactor>
</comment>
<evidence type="ECO:0000256" key="2">
    <source>
        <dbReference type="ARBA" id="ARBA00022723"/>
    </source>
</evidence>
<protein>
    <submittedName>
        <fullName evidence="8">Apyrase</fullName>
    </submittedName>
</protein>
<accession>A0A5E4MW00</accession>
<evidence type="ECO:0000313" key="9">
    <source>
        <dbReference type="Proteomes" id="UP000325440"/>
    </source>
</evidence>
<gene>
    <name evidence="8" type="ORF">CINCED_3A020866</name>
</gene>
<evidence type="ECO:0000256" key="4">
    <source>
        <dbReference type="ARBA" id="ARBA00022837"/>
    </source>
</evidence>
<keyword evidence="4 6" id="KW-0106">Calcium</keyword>
<reference evidence="8 9" key="1">
    <citation type="submission" date="2019-08" db="EMBL/GenBank/DDBJ databases">
        <authorList>
            <person name="Alioto T."/>
            <person name="Alioto T."/>
            <person name="Gomez Garrido J."/>
        </authorList>
    </citation>
    <scope>NUCLEOTIDE SEQUENCE [LARGE SCALE GENOMIC DNA]</scope>
</reference>
<dbReference type="SUPFAM" id="SSF101887">
    <property type="entry name" value="Apyrase"/>
    <property type="match status" value="1"/>
</dbReference>
<evidence type="ECO:0000256" key="1">
    <source>
        <dbReference type="ARBA" id="ARBA00001913"/>
    </source>
</evidence>
<evidence type="ECO:0000256" key="3">
    <source>
        <dbReference type="ARBA" id="ARBA00022801"/>
    </source>
</evidence>
<dbReference type="Proteomes" id="UP000325440">
    <property type="component" value="Unassembled WGS sequence"/>
</dbReference>
<feature type="non-terminal residue" evidence="8">
    <location>
        <position position="1"/>
    </location>
</feature>
<feature type="binding site" evidence="6">
    <location>
        <position position="360"/>
    </location>
    <ligand>
        <name>Ca(2+)</name>
        <dbReference type="ChEBI" id="CHEBI:29108"/>
    </ligand>
</feature>
<sequence length="365" mass="41241">SFQLINLVVLVATINGVYSDVTIDFNNPLPAVEKGITYPITKTVYEFRIAVVSDLETDSKVPGGNNAWYTYYKKGYLTYDPNSEEVSVRWDSGEERGDQYYTNDANEKGRGFELSEITTFDGHLIAADDQTGILYVYEKGIFKSWLAVPISKENSDADSPDHHPGEVIKEINANGDQPKRTVVMPIEWATVKDDHLYVGPNGRDGLNFVAKINKDRQIEFIDWEKNFKALKSVVGVESGYMVHESCVYSDVHKKFYLLPKRASEKAFNEETDNENNSNWLLSLTDENGDKPTVKKEAVIVQHPDYSDRAYTSFRFIPNSNDNLIVALQSSDKLNATYITVFTIDGKSILNSTKVSDIQYEGLEFI</sequence>
<keyword evidence="9" id="KW-1185">Reference proteome</keyword>
<dbReference type="PANTHER" id="PTHR13023:SF3">
    <property type="entry name" value="SOLUBLE CALCIUM-ACTIVATED NUCLEOTIDASE 1"/>
    <property type="match status" value="1"/>
</dbReference>
<feature type="signal peptide" evidence="7">
    <location>
        <begin position="1"/>
        <end position="19"/>
    </location>
</feature>